<dbReference type="Proteomes" id="UP001328107">
    <property type="component" value="Unassembled WGS sequence"/>
</dbReference>
<accession>A0AAN4Z7B6</accession>
<organism evidence="1 2">
    <name type="scientific">Pristionchus mayeri</name>
    <dbReference type="NCBI Taxonomy" id="1317129"/>
    <lineage>
        <taxon>Eukaryota</taxon>
        <taxon>Metazoa</taxon>
        <taxon>Ecdysozoa</taxon>
        <taxon>Nematoda</taxon>
        <taxon>Chromadorea</taxon>
        <taxon>Rhabditida</taxon>
        <taxon>Rhabditina</taxon>
        <taxon>Diplogasteromorpha</taxon>
        <taxon>Diplogasteroidea</taxon>
        <taxon>Neodiplogasteridae</taxon>
        <taxon>Pristionchus</taxon>
    </lineage>
</organism>
<name>A0AAN4Z7B6_9BILA</name>
<dbReference type="EMBL" id="BTRK01000002">
    <property type="protein sequence ID" value="GMR35827.1"/>
    <property type="molecule type" value="Genomic_DNA"/>
</dbReference>
<proteinExistence type="predicted"/>
<evidence type="ECO:0008006" key="3">
    <source>
        <dbReference type="Google" id="ProtNLM"/>
    </source>
</evidence>
<keyword evidence="2" id="KW-1185">Reference proteome</keyword>
<evidence type="ECO:0000313" key="1">
    <source>
        <dbReference type="EMBL" id="GMR35827.1"/>
    </source>
</evidence>
<comment type="caution">
    <text evidence="1">The sequence shown here is derived from an EMBL/GenBank/DDBJ whole genome shotgun (WGS) entry which is preliminary data.</text>
</comment>
<gene>
    <name evidence="1" type="ORF">PMAYCL1PPCAC_06022</name>
</gene>
<reference evidence="2" key="1">
    <citation type="submission" date="2022-10" db="EMBL/GenBank/DDBJ databases">
        <title>Genome assembly of Pristionchus species.</title>
        <authorList>
            <person name="Yoshida K."/>
            <person name="Sommer R.J."/>
        </authorList>
    </citation>
    <scope>NUCLEOTIDE SEQUENCE [LARGE SCALE GENOMIC DNA]</scope>
    <source>
        <strain evidence="2">RS5460</strain>
    </source>
</reference>
<protein>
    <recommendedName>
        <fullName evidence="3">F-box domain-containing protein</fullName>
    </recommendedName>
</protein>
<dbReference type="AlphaFoldDB" id="A0AAN4Z7B6"/>
<evidence type="ECO:0000313" key="2">
    <source>
        <dbReference type="Proteomes" id="UP001328107"/>
    </source>
</evidence>
<sequence>MASEQMSLFSLPREILMSIIEVDSITLEDRMNLRQTCRALEELVADSEFYPISSLIIEKTSTHDEQLESDSYLTGIEGLIDSSLVEYCTIPQGRHGSFIRLMNRLFRKAHFDEIQLKSFNFRSNSPSNLMNADQLRELSSLLTCNSLRIDLSWPFYDPKILTIIKGLNPRETLHFHFSSSVNFDQLLLQNLPPVPSLTFFTTGCFFRLSDTTILTLVAKHRFISLGEMPMNLSPETLLEIANITSDSGHILLVTLLYSLLMEMLQLIGVSSNGSTLISSQATVKVCTTRHATPAYPHSDYTIELCNTHISIFRLSREIASGNGRYNVVVRFGIKDGDSRE</sequence>